<name>A0A0F9P1W7_9ZZZZ</name>
<sequence length="366" mass="41439">MIIIVQPWFSAFGHPAQSLLNLAKIIGKHSDITYLISILNDNIDDSIEIARKELKSYGQVIDYPVKTSSVREGTIKSLASLKRLFTSKMLIEKVFFLDAHLVLLSVLWPFYCPSNIKQLGVVYLLGPEKIIQNSVVKYFVGKFLQRKEVVLFLRTDELMLDWQKAFPRAQIKCLPSLEIPPDEAPIMAKENSLNEIRLGILGQIRLGKGLEWIVPIFKNNSSLGQLTVAGAFSHAAAQKSLSFLKDFDGFEEKFLSESELLHLASEQDYLLMLYDDWDERMEGAVMFLAARVNRPVIVYDKGWCGRMVNKYENGMFAPLGPDDFSLFVKALPLPDSEEYEALLRGVLAFKNAHTGKSIRKAFLDVI</sequence>
<dbReference type="AlphaFoldDB" id="A0A0F9P1W7"/>
<dbReference type="EMBL" id="LAZR01002771">
    <property type="protein sequence ID" value="KKN25800.1"/>
    <property type="molecule type" value="Genomic_DNA"/>
</dbReference>
<comment type="caution">
    <text evidence="1">The sequence shown here is derived from an EMBL/GenBank/DDBJ whole genome shotgun (WGS) entry which is preliminary data.</text>
</comment>
<evidence type="ECO:0000313" key="1">
    <source>
        <dbReference type="EMBL" id="KKN25800.1"/>
    </source>
</evidence>
<protein>
    <recommendedName>
        <fullName evidence="2">Glycosyl transferase family 1 domain-containing protein</fullName>
    </recommendedName>
</protein>
<gene>
    <name evidence="1" type="ORF">LCGC14_0881090</name>
</gene>
<accession>A0A0F9P1W7</accession>
<reference evidence="1" key="1">
    <citation type="journal article" date="2015" name="Nature">
        <title>Complex archaea that bridge the gap between prokaryotes and eukaryotes.</title>
        <authorList>
            <person name="Spang A."/>
            <person name="Saw J.H."/>
            <person name="Jorgensen S.L."/>
            <person name="Zaremba-Niedzwiedzka K."/>
            <person name="Martijn J."/>
            <person name="Lind A.E."/>
            <person name="van Eijk R."/>
            <person name="Schleper C."/>
            <person name="Guy L."/>
            <person name="Ettema T.J."/>
        </authorList>
    </citation>
    <scope>NUCLEOTIDE SEQUENCE</scope>
</reference>
<evidence type="ECO:0008006" key="2">
    <source>
        <dbReference type="Google" id="ProtNLM"/>
    </source>
</evidence>
<proteinExistence type="predicted"/>
<dbReference type="SUPFAM" id="SSF53756">
    <property type="entry name" value="UDP-Glycosyltransferase/glycogen phosphorylase"/>
    <property type="match status" value="1"/>
</dbReference>
<organism evidence="1">
    <name type="scientific">marine sediment metagenome</name>
    <dbReference type="NCBI Taxonomy" id="412755"/>
    <lineage>
        <taxon>unclassified sequences</taxon>
        <taxon>metagenomes</taxon>
        <taxon>ecological metagenomes</taxon>
    </lineage>
</organism>